<evidence type="ECO:0000313" key="1">
    <source>
        <dbReference type="EMBL" id="GGR78957.1"/>
    </source>
</evidence>
<dbReference type="RefSeq" id="WP_189071330.1">
    <property type="nucleotide sequence ID" value="NZ_BMQN01000001.1"/>
</dbReference>
<accession>A0ABQ2S276</accession>
<dbReference type="Proteomes" id="UP000644548">
    <property type="component" value="Unassembled WGS sequence"/>
</dbReference>
<protein>
    <submittedName>
        <fullName evidence="1">Uncharacterized protein</fullName>
    </submittedName>
</protein>
<reference evidence="2" key="1">
    <citation type="journal article" date="2019" name="Int. J. Syst. Evol. Microbiol.">
        <title>The Global Catalogue of Microorganisms (GCM) 10K type strain sequencing project: providing services to taxonomists for standard genome sequencing and annotation.</title>
        <authorList>
            <consortium name="The Broad Institute Genomics Platform"/>
            <consortium name="The Broad Institute Genome Sequencing Center for Infectious Disease"/>
            <person name="Wu L."/>
            <person name="Ma J."/>
        </authorList>
    </citation>
    <scope>NUCLEOTIDE SEQUENCE [LARGE SCALE GENOMIC DNA]</scope>
    <source>
        <strain evidence="2">JCM 31405</strain>
    </source>
</reference>
<comment type="caution">
    <text evidence="1">The sequence shown here is derived from an EMBL/GenBank/DDBJ whole genome shotgun (WGS) entry which is preliminary data.</text>
</comment>
<name>A0ABQ2S276_9DEIO</name>
<dbReference type="EMBL" id="BMQN01000001">
    <property type="protein sequence ID" value="GGR78957.1"/>
    <property type="molecule type" value="Genomic_DNA"/>
</dbReference>
<gene>
    <name evidence="1" type="ORF">GCM10008960_02210</name>
</gene>
<organism evidence="1 2">
    <name type="scientific">Deinococcus sedimenti</name>
    <dbReference type="NCBI Taxonomy" id="1867090"/>
    <lineage>
        <taxon>Bacteria</taxon>
        <taxon>Thermotogati</taxon>
        <taxon>Deinococcota</taxon>
        <taxon>Deinococci</taxon>
        <taxon>Deinococcales</taxon>
        <taxon>Deinococcaceae</taxon>
        <taxon>Deinococcus</taxon>
    </lineage>
</organism>
<sequence>MTTMQRTGLVLTCVLLAVLIGAGLRAARDARTASPPAVTAPLPEPKMITQRCVSFARLVLAKQYHGADGQSNRLTGVKALTPELWQVRGELTSHDGARVTVYPYECLYSADAISANVHPRVP</sequence>
<proteinExistence type="predicted"/>
<evidence type="ECO:0000313" key="2">
    <source>
        <dbReference type="Proteomes" id="UP000644548"/>
    </source>
</evidence>
<keyword evidence="2" id="KW-1185">Reference proteome</keyword>